<keyword evidence="4" id="KW-1185">Reference proteome</keyword>
<keyword evidence="1" id="KW-0175">Coiled coil</keyword>
<protein>
    <submittedName>
        <fullName evidence="3">Uncharacterized protein</fullName>
    </submittedName>
</protein>
<feature type="compositionally biased region" description="Basic and acidic residues" evidence="2">
    <location>
        <begin position="736"/>
        <end position="748"/>
    </location>
</feature>
<reference evidence="4" key="2">
    <citation type="submission" date="2013-12" db="EMBL/GenBank/DDBJ databases">
        <title>Evolution of pathogenesis and genome organization in the Tremellales.</title>
        <authorList>
            <person name="Cuomo C."/>
            <person name="Litvintseva A."/>
            <person name="Heitman J."/>
            <person name="Chen Y."/>
            <person name="Sun S."/>
            <person name="Springer D."/>
            <person name="Dromer F."/>
            <person name="Young S."/>
            <person name="Zeng Q."/>
            <person name="Chapman S."/>
            <person name="Gujja S."/>
            <person name="Saif S."/>
            <person name="Birren B."/>
        </authorList>
    </citation>
    <scope>NUCLEOTIDE SEQUENCE [LARGE SCALE GENOMIC DNA]</scope>
    <source>
        <strain evidence="4">BCC8398</strain>
    </source>
</reference>
<feature type="compositionally biased region" description="Acidic residues" evidence="2">
    <location>
        <begin position="855"/>
        <end position="864"/>
    </location>
</feature>
<feature type="region of interest" description="Disordered" evidence="2">
    <location>
        <begin position="1"/>
        <end position="251"/>
    </location>
</feature>
<feature type="compositionally biased region" description="Polar residues" evidence="2">
    <location>
        <begin position="420"/>
        <end position="429"/>
    </location>
</feature>
<feature type="coiled-coil region" evidence="1">
    <location>
        <begin position="441"/>
        <end position="501"/>
    </location>
</feature>
<accession>A0A1B9GJF6</accession>
<feature type="region of interest" description="Disordered" evidence="2">
    <location>
        <begin position="405"/>
        <end position="432"/>
    </location>
</feature>
<feature type="compositionally biased region" description="Low complexity" evidence="2">
    <location>
        <begin position="718"/>
        <end position="730"/>
    </location>
</feature>
<feature type="region of interest" description="Disordered" evidence="2">
    <location>
        <begin position="620"/>
        <end position="748"/>
    </location>
</feature>
<dbReference type="Proteomes" id="UP000092666">
    <property type="component" value="Unassembled WGS sequence"/>
</dbReference>
<evidence type="ECO:0000313" key="4">
    <source>
        <dbReference type="Proteomes" id="UP000092666"/>
    </source>
</evidence>
<feature type="compositionally biased region" description="Polar residues" evidence="2">
    <location>
        <begin position="626"/>
        <end position="648"/>
    </location>
</feature>
<dbReference type="EMBL" id="KI669513">
    <property type="protein sequence ID" value="OCF31096.1"/>
    <property type="molecule type" value="Genomic_DNA"/>
</dbReference>
<feature type="region of interest" description="Disordered" evidence="2">
    <location>
        <begin position="821"/>
        <end position="873"/>
    </location>
</feature>
<gene>
    <name evidence="3" type="ORF">I316_07227</name>
</gene>
<feature type="compositionally biased region" description="Low complexity" evidence="2">
    <location>
        <begin position="197"/>
        <end position="206"/>
    </location>
</feature>
<feature type="compositionally biased region" description="Polar residues" evidence="2">
    <location>
        <begin position="840"/>
        <end position="854"/>
    </location>
</feature>
<sequence>MMYTPTPAARRPRPPRSLSRQRTPLIAPPESSKDKETAWIDRSSNTTPEASRATGKSAETPLSTYLRERTEDARSGLARISASPADVSFALDPDHASEPSCSSSMSFPLIDPSGIASSSSMSEQSKFRAPVGLGLSDSGKLTTSGSSEIVAETSPPPPYGHMALSPLGQAQAQAESPSIQATSHRSLTPLRQDSGQPPSSASSSSPRFGSHNDGPLESYQVRVTSNAPTPALGDARPERDGSEEELSDGEVRRKLREVKQRLQQREDELIIAAKVADRALRSHEQVVAILPHQMKARMPSHLVDLHSNILDPSSSPRHFRSLSGSGSPYTFHLRQFSSSTNTQGLSPIESYPPTASTYHVDQFQTMSPQFPEYGLDSPFRIISPEHQFHGSQRSFPSTRLTETTLAMPHHRQRSRPSIFGSHSFTSTRGPSPRYARMSALQAEAEDRIIALEQALMEARENEESQRKVASRLRKDIEKMQRELLRADEQRAQEELQALKASVVGGGIGARKRDSSAEDKTTMDGERPRRSPQESQNERERLGWGSTAFPEFPPAGPSRSTSQGRYSKSDADLVRDYSFIEEPLGRITIAALRDEVNDADDSDSSVEVRLAAAEHPVQTVSVDDLDSISSTSQDDRVSSANDSRTNPFSGKSRRGLPILKNQGQDLSTLYPKTQFLSPPKPVETQPDNAKPPTPRVTIESPSLTFGSQGPSRRRKREGSSSQESGSSIRKSPWPSRRAPESEASPDVRRTLDFFSSVSYAHSRSPSMSPASASVGSRMASIRAYMSHNLSAGPVGVGRTLGSELGSEFGEDWERDFRNLVDTPMDATNREPGSPSPPSRSATASLLQQPFATSSDPEGDREDDDTSLFSPMSQPPFPLPANVSAALSSLAMALAPDAMFNHSFDLTQPRNPGINHAAYEMLTEACKAREIRWADGSTEREPTTQSTEQTREGTTSTAPVSGAGSLPSQESMVQWSNNRDPWEAAEYSDDLSVSDDGQKAEDESKAFSFRPGPSVISSGKRPVSYIDHVSGDTPRKYALAHRRANSAAAVASRKSLLLQDTANREGLPGTSTDKGKGTEHQAKVMQELKPDQTLTRRGLRSLQSSLASSDVFPTASATTSSATRSTASAFASASAYSQTSKRDSKTVRFAAQVSSSVIEPSTIPARLVHDVFCWLGIFLEYFEWALILIIRICIDIRSGPGGTA</sequence>
<feature type="region of interest" description="Disordered" evidence="2">
    <location>
        <begin position="1057"/>
        <end position="1079"/>
    </location>
</feature>
<feature type="compositionally biased region" description="Polar residues" evidence="2">
    <location>
        <begin position="168"/>
        <end position="196"/>
    </location>
</feature>
<organism evidence="3 4">
    <name type="scientific">Kwoniella heveanensis BCC8398</name>
    <dbReference type="NCBI Taxonomy" id="1296120"/>
    <lineage>
        <taxon>Eukaryota</taxon>
        <taxon>Fungi</taxon>
        <taxon>Dikarya</taxon>
        <taxon>Basidiomycota</taxon>
        <taxon>Agaricomycotina</taxon>
        <taxon>Tremellomycetes</taxon>
        <taxon>Tremellales</taxon>
        <taxon>Cryptococcaceae</taxon>
        <taxon>Kwoniella</taxon>
    </lineage>
</organism>
<dbReference type="OrthoDB" id="2670688at2759"/>
<dbReference type="AlphaFoldDB" id="A0A1B9GJF6"/>
<feature type="region of interest" description="Disordered" evidence="2">
    <location>
        <begin position="506"/>
        <end position="567"/>
    </location>
</feature>
<feature type="compositionally biased region" description="Polar residues" evidence="2">
    <location>
        <begin position="964"/>
        <end position="973"/>
    </location>
</feature>
<feature type="compositionally biased region" description="Low complexity" evidence="2">
    <location>
        <begin position="16"/>
        <end position="25"/>
    </location>
</feature>
<feature type="compositionally biased region" description="Basic and acidic residues" evidence="2">
    <location>
        <begin position="994"/>
        <end position="1003"/>
    </location>
</feature>
<feature type="compositionally biased region" description="Polar residues" evidence="2">
    <location>
        <begin position="660"/>
        <end position="675"/>
    </location>
</feature>
<feature type="compositionally biased region" description="Basic and acidic residues" evidence="2">
    <location>
        <begin position="510"/>
        <end position="541"/>
    </location>
</feature>
<feature type="region of interest" description="Disordered" evidence="2">
    <location>
        <begin position="985"/>
        <end position="1019"/>
    </location>
</feature>
<feature type="compositionally biased region" description="Polar residues" evidence="2">
    <location>
        <begin position="941"/>
        <end position="957"/>
    </location>
</feature>
<reference evidence="3 4" key="1">
    <citation type="submission" date="2013-07" db="EMBL/GenBank/DDBJ databases">
        <title>The Genome Sequence of Cryptococcus heveanensis BCC8398.</title>
        <authorList>
            <consortium name="The Broad Institute Genome Sequencing Platform"/>
            <person name="Cuomo C."/>
            <person name="Litvintseva A."/>
            <person name="Chen Y."/>
            <person name="Heitman J."/>
            <person name="Sun S."/>
            <person name="Springer D."/>
            <person name="Dromer F."/>
            <person name="Young S.K."/>
            <person name="Zeng Q."/>
            <person name="Gargeya S."/>
            <person name="Fitzgerald M."/>
            <person name="Abouelleil A."/>
            <person name="Alvarado L."/>
            <person name="Berlin A.M."/>
            <person name="Chapman S.B."/>
            <person name="Dewar J."/>
            <person name="Goldberg J."/>
            <person name="Griggs A."/>
            <person name="Gujja S."/>
            <person name="Hansen M."/>
            <person name="Howarth C."/>
            <person name="Imamovic A."/>
            <person name="Larimer J."/>
            <person name="McCowan C."/>
            <person name="Murphy C."/>
            <person name="Pearson M."/>
            <person name="Priest M."/>
            <person name="Roberts A."/>
            <person name="Saif S."/>
            <person name="Shea T."/>
            <person name="Sykes S."/>
            <person name="Wortman J."/>
            <person name="Nusbaum C."/>
            <person name="Birren B."/>
        </authorList>
    </citation>
    <scope>NUCLEOTIDE SEQUENCE [LARGE SCALE GENOMIC DNA]</scope>
    <source>
        <strain evidence="3 4">BCC8398</strain>
    </source>
</reference>
<feature type="compositionally biased region" description="Polar residues" evidence="2">
    <location>
        <begin position="115"/>
        <end position="124"/>
    </location>
</feature>
<name>A0A1B9GJF6_9TREE</name>
<proteinExistence type="predicted"/>
<evidence type="ECO:0000256" key="2">
    <source>
        <dbReference type="SAM" id="MobiDB-lite"/>
    </source>
</evidence>
<feature type="compositionally biased region" description="Polar residues" evidence="2">
    <location>
        <begin position="698"/>
        <end position="709"/>
    </location>
</feature>
<evidence type="ECO:0000256" key="1">
    <source>
        <dbReference type="SAM" id="Coils"/>
    </source>
</evidence>
<evidence type="ECO:0000313" key="3">
    <source>
        <dbReference type="EMBL" id="OCF31096.1"/>
    </source>
</evidence>
<feature type="compositionally biased region" description="Basic and acidic residues" evidence="2">
    <location>
        <begin position="931"/>
        <end position="940"/>
    </location>
</feature>
<feature type="region of interest" description="Disordered" evidence="2">
    <location>
        <begin position="931"/>
        <end position="973"/>
    </location>
</feature>